<keyword evidence="3" id="KW-1185">Reference proteome</keyword>
<dbReference type="EMBL" id="VCGU01000010">
    <property type="protein sequence ID" value="TRY68999.1"/>
    <property type="molecule type" value="Genomic_DNA"/>
</dbReference>
<name>A0A553NU93_TIGCA</name>
<gene>
    <name evidence="2" type="ORF">TCAL_08067</name>
</gene>
<dbReference type="AlphaFoldDB" id="A0A553NU93"/>
<sequence length="382" mass="42783">MIDNLVMFPMFYHDGTLYTVGGLSSGSNVIPNLRMLNLESSSWTNGAAYSDSGFYAHCGILHHNRIFTFGGSRNVITYSKSVQIYDITSDSWLESSFSLPQGLRQMACSLVPGNGDWIPDLFLLAGGETGQNEYSNSVYSIDPTSNGEVKELLLLSMTVSRFGSQNSFAVFHENVVFLATGYGNGMHMNNTVFLWNRWDSNFNQYNSLINGREQPGNAMIPLRHIPVCGDKGQSQMWKIILNHEIPTRFSIGGWNENVENAQSSRFERLDEYRCEGGRYHFRLVYPELGTYNEWYQTNDPSNPEHIAVSGYLGVALGLPIGFNGLVYNNKDALMMGDSNTTHPQWFSVGRIKMDSSHGKFPGPPNCFVSKLQLFVRNDCATT</sequence>
<dbReference type="InterPro" id="IPR006652">
    <property type="entry name" value="Kelch_1"/>
</dbReference>
<dbReference type="SMART" id="SM00612">
    <property type="entry name" value="Kelch"/>
    <property type="match status" value="2"/>
</dbReference>
<dbReference type="SUPFAM" id="SSF117281">
    <property type="entry name" value="Kelch motif"/>
    <property type="match status" value="1"/>
</dbReference>
<dbReference type="InterPro" id="IPR015915">
    <property type="entry name" value="Kelch-typ_b-propeller"/>
</dbReference>
<proteinExistence type="predicted"/>
<dbReference type="Pfam" id="PF01344">
    <property type="entry name" value="Kelch_1"/>
    <property type="match status" value="1"/>
</dbReference>
<keyword evidence="1" id="KW-0880">Kelch repeat</keyword>
<comment type="caution">
    <text evidence="2">The sequence shown here is derived from an EMBL/GenBank/DDBJ whole genome shotgun (WGS) entry which is preliminary data.</text>
</comment>
<dbReference type="Gene3D" id="2.120.10.80">
    <property type="entry name" value="Kelch-type beta propeller"/>
    <property type="match status" value="1"/>
</dbReference>
<accession>A0A553NU93</accession>
<evidence type="ECO:0000313" key="2">
    <source>
        <dbReference type="EMBL" id="TRY68999.1"/>
    </source>
</evidence>
<evidence type="ECO:0000313" key="3">
    <source>
        <dbReference type="Proteomes" id="UP000318571"/>
    </source>
</evidence>
<evidence type="ECO:0000256" key="1">
    <source>
        <dbReference type="ARBA" id="ARBA00022441"/>
    </source>
</evidence>
<organism evidence="2 3">
    <name type="scientific">Tigriopus californicus</name>
    <name type="common">Marine copepod</name>
    <dbReference type="NCBI Taxonomy" id="6832"/>
    <lineage>
        <taxon>Eukaryota</taxon>
        <taxon>Metazoa</taxon>
        <taxon>Ecdysozoa</taxon>
        <taxon>Arthropoda</taxon>
        <taxon>Crustacea</taxon>
        <taxon>Multicrustacea</taxon>
        <taxon>Hexanauplia</taxon>
        <taxon>Copepoda</taxon>
        <taxon>Harpacticoida</taxon>
        <taxon>Harpacticidae</taxon>
        <taxon>Tigriopus</taxon>
    </lineage>
</organism>
<reference evidence="2 3" key="1">
    <citation type="journal article" date="2018" name="Nat. Ecol. Evol.">
        <title>Genomic signatures of mitonuclear coevolution across populations of Tigriopus californicus.</title>
        <authorList>
            <person name="Barreto F.S."/>
            <person name="Watson E.T."/>
            <person name="Lima T.G."/>
            <person name="Willett C.S."/>
            <person name="Edmands S."/>
            <person name="Li W."/>
            <person name="Burton R.S."/>
        </authorList>
    </citation>
    <scope>NUCLEOTIDE SEQUENCE [LARGE SCALE GENOMIC DNA]</scope>
    <source>
        <strain evidence="2 3">San Diego</strain>
    </source>
</reference>
<protein>
    <submittedName>
        <fullName evidence="2">Uncharacterized protein</fullName>
    </submittedName>
</protein>
<dbReference type="Proteomes" id="UP000318571">
    <property type="component" value="Chromosome 1"/>
</dbReference>